<feature type="region of interest" description="Disordered" evidence="1">
    <location>
        <begin position="392"/>
        <end position="415"/>
    </location>
</feature>
<feature type="domain" description="Reverse transcriptase Ty1/copia-type" evidence="2">
    <location>
        <begin position="575"/>
        <end position="676"/>
    </location>
</feature>
<feature type="domain" description="Reverse transcriptase Ty1/copia-type" evidence="2">
    <location>
        <begin position="516"/>
        <end position="574"/>
    </location>
</feature>
<evidence type="ECO:0000256" key="1">
    <source>
        <dbReference type="SAM" id="MobiDB-lite"/>
    </source>
</evidence>
<dbReference type="Pfam" id="PF07727">
    <property type="entry name" value="RVT_2"/>
    <property type="match status" value="2"/>
</dbReference>
<accession>A0A6L2JLX4</accession>
<comment type="caution">
    <text evidence="3">The sequence shown here is derived from an EMBL/GenBank/DDBJ whole genome shotgun (WGS) entry which is preliminary data.</text>
</comment>
<feature type="region of interest" description="Disordered" evidence="1">
    <location>
        <begin position="149"/>
        <end position="168"/>
    </location>
</feature>
<sequence length="707" mass="80987">MLRNELEKSSSDSKDIQANLFKIIKILENDFKRSQAQSIDFELKLQHQKEKMACDVSWKSRLSTLNDENVLLKTQVDYVVQERENIKLEFQKLFNSIKATRTQHQKENKIKTIKKGKNVNTKFDKSKTLVTLLCVTPLPKNIVDKAKKVSNTKVNADRPKSKDTKSKDRVLKNTNDKISSAQVRKMSSSVSIDSNKRETIYSTMCFCFLMKNMLLVILCLEILRNDHFAAITGYRDYVQRNLMICHAYYVEGLRCNLFSVGQFYDGDLEVAFRSNTCYVRNLAGDDLLTDSRESNLYTISISKLAASSPNRSIVYPRYNKTPYELIRERKPNIKYFHVFGSLYYPTNSHDDLGKMKLKADIDSSKDSQSVPSKTDLDNLFGPLYEEYYVTSPPEVSDNSAENTLYNEDNSSSSSIVVEDDEAPQIVSSSAELVAIEPNTPVLNENADELVQKDFAKLGGNVFYNPLQTYVIKEAESSLTYQVLSNMHEFYQKHRSTDKWTKNHLIEQVNGDPSKPELVEYPIGINIIAVKWIWKNKTDAENMLIQNKSRLVAKGYGQEEGINFEESFALVARLEAPDGFVDPDIPNHVYRLKKALYGLKEAPKAWYDNLSSFLIEHHFTKGIVYSTLFTRRHGDDILLVQTYVDDITFGPTNPVFSNRFSKLMKDNFEIGEMKFYLRLQDFGFKLIAYSDADHARCNDDCKSTSGGI</sequence>
<feature type="compositionally biased region" description="Basic and acidic residues" evidence="1">
    <location>
        <begin position="155"/>
        <end position="168"/>
    </location>
</feature>
<feature type="compositionally biased region" description="Polar residues" evidence="1">
    <location>
        <begin position="396"/>
        <end position="409"/>
    </location>
</feature>
<gene>
    <name evidence="3" type="ORF">Tci_008622</name>
</gene>
<organism evidence="3">
    <name type="scientific">Tanacetum cinerariifolium</name>
    <name type="common">Dalmatian daisy</name>
    <name type="synonym">Chrysanthemum cinerariifolium</name>
    <dbReference type="NCBI Taxonomy" id="118510"/>
    <lineage>
        <taxon>Eukaryota</taxon>
        <taxon>Viridiplantae</taxon>
        <taxon>Streptophyta</taxon>
        <taxon>Embryophyta</taxon>
        <taxon>Tracheophyta</taxon>
        <taxon>Spermatophyta</taxon>
        <taxon>Magnoliopsida</taxon>
        <taxon>eudicotyledons</taxon>
        <taxon>Gunneridae</taxon>
        <taxon>Pentapetalae</taxon>
        <taxon>asterids</taxon>
        <taxon>campanulids</taxon>
        <taxon>Asterales</taxon>
        <taxon>Asteraceae</taxon>
        <taxon>Asteroideae</taxon>
        <taxon>Anthemideae</taxon>
        <taxon>Anthemidinae</taxon>
        <taxon>Tanacetum</taxon>
    </lineage>
</organism>
<dbReference type="AlphaFoldDB" id="A0A6L2JLX4"/>
<dbReference type="EMBL" id="BKCJ010000833">
    <property type="protein sequence ID" value="GEU36644.1"/>
    <property type="molecule type" value="Genomic_DNA"/>
</dbReference>
<protein>
    <submittedName>
        <fullName evidence="3">Retrovirus-related Pol polyprotein from transposon TNT 1-94</fullName>
    </submittedName>
</protein>
<evidence type="ECO:0000313" key="3">
    <source>
        <dbReference type="EMBL" id="GEU36644.1"/>
    </source>
</evidence>
<proteinExistence type="predicted"/>
<dbReference type="InterPro" id="IPR013103">
    <property type="entry name" value="RVT_2"/>
</dbReference>
<reference evidence="3" key="1">
    <citation type="journal article" date="2019" name="Sci. Rep.">
        <title>Draft genome of Tanacetum cinerariifolium, the natural source of mosquito coil.</title>
        <authorList>
            <person name="Yamashiro T."/>
            <person name="Shiraishi A."/>
            <person name="Satake H."/>
            <person name="Nakayama K."/>
        </authorList>
    </citation>
    <scope>NUCLEOTIDE SEQUENCE</scope>
</reference>
<name>A0A6L2JLX4_TANCI</name>
<evidence type="ECO:0000259" key="2">
    <source>
        <dbReference type="Pfam" id="PF07727"/>
    </source>
</evidence>